<organism evidence="1 2">
    <name type="scientific">Gloeothece verrucosa (strain PCC 7822)</name>
    <name type="common">Cyanothece sp. (strain PCC 7822)</name>
    <dbReference type="NCBI Taxonomy" id="497965"/>
    <lineage>
        <taxon>Bacteria</taxon>
        <taxon>Bacillati</taxon>
        <taxon>Cyanobacteriota</taxon>
        <taxon>Cyanophyceae</taxon>
        <taxon>Oscillatoriophycideae</taxon>
        <taxon>Chroococcales</taxon>
        <taxon>Aphanothecaceae</taxon>
        <taxon>Gloeothece</taxon>
        <taxon>Gloeothece verrucosa</taxon>
    </lineage>
</organism>
<keyword evidence="2" id="KW-1185">Reference proteome</keyword>
<dbReference type="STRING" id="497965.Cyan7822_4093"/>
<evidence type="ECO:0000313" key="1">
    <source>
        <dbReference type="EMBL" id="ADN16013.1"/>
    </source>
</evidence>
<evidence type="ECO:0000313" key="2">
    <source>
        <dbReference type="Proteomes" id="UP000008206"/>
    </source>
</evidence>
<proteinExistence type="predicted"/>
<dbReference type="RefSeq" id="WP_013324079.1">
    <property type="nucleotide sequence ID" value="NC_014501.1"/>
</dbReference>
<accession>E0U6X6</accession>
<dbReference type="AlphaFoldDB" id="E0U6X6"/>
<dbReference type="HOGENOM" id="CLU_3151906_0_0_3"/>
<sequence>MERERLRPWIRLDKDLYKILKVKAMEADTDLESFLGELLDLGYGARYGV</sequence>
<reference evidence="2" key="1">
    <citation type="journal article" date="2011" name="MBio">
        <title>Novel metabolic attributes of the genus Cyanothece, comprising a group of unicellular nitrogen-fixing Cyanobacteria.</title>
        <authorList>
            <person name="Bandyopadhyay A."/>
            <person name="Elvitigala T."/>
            <person name="Welsh E."/>
            <person name="Stockel J."/>
            <person name="Liberton M."/>
            <person name="Min H."/>
            <person name="Sherman L.A."/>
            <person name="Pakrasi H.B."/>
        </authorList>
    </citation>
    <scope>NUCLEOTIDE SEQUENCE [LARGE SCALE GENOMIC DNA]</scope>
    <source>
        <strain evidence="2">PCC 7822</strain>
    </source>
</reference>
<protein>
    <submittedName>
        <fullName evidence="1">Uncharacterized protein</fullName>
    </submittedName>
</protein>
<gene>
    <name evidence="1" type="ordered locus">Cyan7822_4093</name>
</gene>
<dbReference type="Proteomes" id="UP000008206">
    <property type="component" value="Chromosome"/>
</dbReference>
<dbReference type="KEGG" id="cyj:Cyan7822_4093"/>
<name>E0U6X6_GLOV7</name>
<dbReference type="EMBL" id="CP002198">
    <property type="protein sequence ID" value="ADN16013.1"/>
    <property type="molecule type" value="Genomic_DNA"/>
</dbReference>